<dbReference type="EMBL" id="CDMK01000003">
    <property type="protein sequence ID" value="CRI35220.1"/>
    <property type="molecule type" value="Genomic_DNA"/>
</dbReference>
<evidence type="ECO:0000313" key="2">
    <source>
        <dbReference type="Proteomes" id="UP000046090"/>
    </source>
</evidence>
<keyword evidence="2" id="KW-1185">Reference proteome</keyword>
<name>A0A0K2YE29_HELHE</name>
<dbReference type="Proteomes" id="UP000046090">
    <property type="component" value="Unassembled WGS sequence"/>
</dbReference>
<reference evidence="2" key="1">
    <citation type="submission" date="2014-12" db="EMBL/GenBank/DDBJ databases">
        <authorList>
            <person name="Smet A."/>
        </authorList>
    </citation>
    <scope>NUCLEOTIDE SEQUENCE [LARGE SCALE GENOMIC DNA]</scope>
</reference>
<proteinExistence type="predicted"/>
<accession>A0A0K2YE29</accession>
<dbReference type="AlphaFoldDB" id="A0A0K2YE29"/>
<gene>
    <name evidence="1" type="ORF">HHE01_02180</name>
</gene>
<sequence length="40" mass="4493">MKHIITTLYNLSDPIDPTKLAHALQSLMGFLLEEHTSCPI</sequence>
<evidence type="ECO:0000313" key="1">
    <source>
        <dbReference type="EMBL" id="CRI35220.1"/>
    </source>
</evidence>
<organism evidence="1 2">
    <name type="scientific">Helicobacter heilmannii</name>
    <dbReference type="NCBI Taxonomy" id="35817"/>
    <lineage>
        <taxon>Bacteria</taxon>
        <taxon>Pseudomonadati</taxon>
        <taxon>Campylobacterota</taxon>
        <taxon>Epsilonproteobacteria</taxon>
        <taxon>Campylobacterales</taxon>
        <taxon>Helicobacteraceae</taxon>
        <taxon>Helicobacter</taxon>
    </lineage>
</organism>
<protein>
    <submittedName>
        <fullName evidence="1">Uncharacterized protein</fullName>
    </submittedName>
</protein>